<proteinExistence type="predicted"/>
<protein>
    <submittedName>
        <fullName evidence="1">Uncharacterized protein</fullName>
    </submittedName>
</protein>
<sequence>MDLKPPTFPISRGKQGMADKEVALFHNSSGGTRRDGFSTAGRIEGNDIHGQLERRERVHAMG</sequence>
<name>A0ACC0VZ75_9STRA</name>
<organism evidence="1 2">
    <name type="scientific">Peronosclerospora sorghi</name>
    <dbReference type="NCBI Taxonomy" id="230839"/>
    <lineage>
        <taxon>Eukaryota</taxon>
        <taxon>Sar</taxon>
        <taxon>Stramenopiles</taxon>
        <taxon>Oomycota</taxon>
        <taxon>Peronosporomycetes</taxon>
        <taxon>Peronosporales</taxon>
        <taxon>Peronosporaceae</taxon>
        <taxon>Peronosclerospora</taxon>
    </lineage>
</organism>
<evidence type="ECO:0000313" key="1">
    <source>
        <dbReference type="EMBL" id="KAI9911517.1"/>
    </source>
</evidence>
<evidence type="ECO:0000313" key="2">
    <source>
        <dbReference type="Proteomes" id="UP001163321"/>
    </source>
</evidence>
<dbReference type="EMBL" id="CM047584">
    <property type="protein sequence ID" value="KAI9911517.1"/>
    <property type="molecule type" value="Genomic_DNA"/>
</dbReference>
<accession>A0ACC0VZ75</accession>
<keyword evidence="2" id="KW-1185">Reference proteome</keyword>
<dbReference type="Proteomes" id="UP001163321">
    <property type="component" value="Chromosome 5"/>
</dbReference>
<gene>
    <name evidence="1" type="ORF">PsorP6_009728</name>
</gene>
<reference evidence="1 2" key="1">
    <citation type="journal article" date="2022" name="bioRxiv">
        <title>The genome of the oomycete Peronosclerospora sorghi, a cosmopolitan pathogen of maize and sorghum, is inflated with dispersed pseudogenes.</title>
        <authorList>
            <person name="Fletcher K."/>
            <person name="Martin F."/>
            <person name="Isakeit T."/>
            <person name="Cavanaugh K."/>
            <person name="Magill C."/>
            <person name="Michelmore R."/>
        </authorList>
    </citation>
    <scope>NUCLEOTIDE SEQUENCE [LARGE SCALE GENOMIC DNA]</scope>
    <source>
        <strain evidence="1">P6</strain>
    </source>
</reference>
<comment type="caution">
    <text evidence="1">The sequence shown here is derived from an EMBL/GenBank/DDBJ whole genome shotgun (WGS) entry which is preliminary data.</text>
</comment>